<dbReference type="PRINTS" id="PR01038">
    <property type="entry name" value="TRNASYNTHARG"/>
</dbReference>
<dbReference type="Pfam" id="PF03485">
    <property type="entry name" value="Arg_tRNA_synt_N"/>
    <property type="match status" value="1"/>
</dbReference>
<evidence type="ECO:0000259" key="12">
    <source>
        <dbReference type="SMART" id="SM01016"/>
    </source>
</evidence>
<evidence type="ECO:0000256" key="5">
    <source>
        <dbReference type="ARBA" id="ARBA00022840"/>
    </source>
</evidence>
<dbReference type="Gene3D" id="1.10.730.10">
    <property type="entry name" value="Isoleucyl-tRNA Synthetase, Domain 1"/>
    <property type="match status" value="1"/>
</dbReference>
<dbReference type="Pfam" id="PF05746">
    <property type="entry name" value="DALR_1"/>
    <property type="match status" value="1"/>
</dbReference>
<dbReference type="SMART" id="SM01016">
    <property type="entry name" value="Arg_tRNA_synt_N"/>
    <property type="match status" value="1"/>
</dbReference>
<comment type="caution">
    <text evidence="13">The sequence shown here is derived from an EMBL/GenBank/DDBJ whole genome shotgun (WGS) entry which is preliminary data.</text>
</comment>
<evidence type="ECO:0000256" key="10">
    <source>
        <dbReference type="RuleBase" id="RU363038"/>
    </source>
</evidence>
<keyword evidence="2 9" id="KW-0963">Cytoplasm</keyword>
<keyword evidence="3 9" id="KW-0436">Ligase</keyword>
<dbReference type="InterPro" id="IPR036695">
    <property type="entry name" value="Arg-tRNA-synth_N_sf"/>
</dbReference>
<evidence type="ECO:0000256" key="9">
    <source>
        <dbReference type="HAMAP-Rule" id="MF_00123"/>
    </source>
</evidence>
<evidence type="ECO:0000256" key="6">
    <source>
        <dbReference type="ARBA" id="ARBA00022917"/>
    </source>
</evidence>
<dbReference type="InterPro" id="IPR009080">
    <property type="entry name" value="tRNAsynth_Ia_anticodon-bd"/>
</dbReference>
<feature type="domain" description="Arginyl tRNA synthetase N-terminal" evidence="12">
    <location>
        <begin position="5"/>
        <end position="86"/>
    </location>
</feature>
<evidence type="ECO:0000313" key="13">
    <source>
        <dbReference type="EMBL" id="MFD0964933.1"/>
    </source>
</evidence>
<dbReference type="GO" id="GO:0004814">
    <property type="term" value="F:arginine-tRNA ligase activity"/>
    <property type="evidence" value="ECO:0007669"/>
    <property type="project" value="UniProtKB-EC"/>
</dbReference>
<dbReference type="HAMAP" id="MF_00123">
    <property type="entry name" value="Arg_tRNA_synth"/>
    <property type="match status" value="1"/>
</dbReference>
<dbReference type="Gene3D" id="3.30.1360.70">
    <property type="entry name" value="Arginyl tRNA synthetase N-terminal domain"/>
    <property type="match status" value="1"/>
</dbReference>
<dbReference type="SUPFAM" id="SSF47323">
    <property type="entry name" value="Anticodon-binding domain of a subclass of class I aminoacyl-tRNA synthetases"/>
    <property type="match status" value="1"/>
</dbReference>
<comment type="catalytic activity">
    <reaction evidence="8 9">
        <text>tRNA(Arg) + L-arginine + ATP = L-arginyl-tRNA(Arg) + AMP + diphosphate</text>
        <dbReference type="Rhea" id="RHEA:20301"/>
        <dbReference type="Rhea" id="RHEA-COMP:9658"/>
        <dbReference type="Rhea" id="RHEA-COMP:9673"/>
        <dbReference type="ChEBI" id="CHEBI:30616"/>
        <dbReference type="ChEBI" id="CHEBI:32682"/>
        <dbReference type="ChEBI" id="CHEBI:33019"/>
        <dbReference type="ChEBI" id="CHEBI:78442"/>
        <dbReference type="ChEBI" id="CHEBI:78513"/>
        <dbReference type="ChEBI" id="CHEBI:456215"/>
        <dbReference type="EC" id="6.1.1.19"/>
    </reaction>
</comment>
<dbReference type="InterPro" id="IPR014729">
    <property type="entry name" value="Rossmann-like_a/b/a_fold"/>
</dbReference>
<keyword evidence="14" id="KW-1185">Reference proteome</keyword>
<reference evidence="14" key="1">
    <citation type="journal article" date="2019" name="Int. J. Syst. Evol. Microbiol.">
        <title>The Global Catalogue of Microorganisms (GCM) 10K type strain sequencing project: providing services to taxonomists for standard genome sequencing and annotation.</title>
        <authorList>
            <consortium name="The Broad Institute Genomics Platform"/>
            <consortium name="The Broad Institute Genome Sequencing Center for Infectious Disease"/>
            <person name="Wu L."/>
            <person name="Ma J."/>
        </authorList>
    </citation>
    <scope>NUCLEOTIDE SEQUENCE [LARGE SCALE GENOMIC DNA]</scope>
    <source>
        <strain evidence="14">CCUG 62114</strain>
    </source>
</reference>
<feature type="domain" description="DALR anticodon binding" evidence="11">
    <location>
        <begin position="477"/>
        <end position="591"/>
    </location>
</feature>
<evidence type="ECO:0000256" key="8">
    <source>
        <dbReference type="ARBA" id="ARBA00049339"/>
    </source>
</evidence>
<comment type="similarity">
    <text evidence="1 9 10">Belongs to the class-I aminoacyl-tRNA synthetase family.</text>
</comment>
<dbReference type="SUPFAM" id="SSF55190">
    <property type="entry name" value="Arginyl-tRNA synthetase (ArgRS), N-terminal 'additional' domain"/>
    <property type="match status" value="1"/>
</dbReference>
<dbReference type="Gene3D" id="3.40.50.620">
    <property type="entry name" value="HUPs"/>
    <property type="match status" value="1"/>
</dbReference>
<sequence length="591" mass="66772">MSIQEILTAEVKKAVQSIFNIELPTVEFQATRKEFEGDVTVVVFSMLRSIKGNPVQIGEAIGQYLVDNVKEITAFNVVKGFLNLVIDNNYYISVFNTIRGEENYGFVSPKEGEKAVMVEYSSPNTNKPLHLGHVRNVLLGYSVAEIIKASGKKVYKTQIINDRGIHICKSMLAWQRFGNGETPDSSGLKGDKLVGKYYVAFDKAYKEEIAGLIEGGINEEEAKKEAPIFKEAQEMLRKWEAGDKDVVALWEKMNQWVYDGFEVTYKNIGVDFDSYYYESNTYLLGKDNIEDGLARGVFFKKEDGSVWCDLTEDGLDEKLVLRSDGTAVYMTQDIGTAIQRIKDNPDVGGMIYTVGNEQDYHFKVLFLILKKLGYDWAENLSHLSYGMVDLPSGKMKSREGTVVDADDLMDEMTTTAKEISQELGKLDGYSEEEKNQVYNTIGLGALKYFILKVDPKKRILFDPKESVDFQGNTGPFIQYTYARIQAILRKADFDTSKAVDVELHEKEKELIKQVMLYPETIQQAAKNESPALIANYTYDLVKLYNSFFQNVSIFGADTQEEKVFRVQLSKVVGDVIKSAFGLLGVRVPERM</sequence>
<dbReference type="SMART" id="SM00836">
    <property type="entry name" value="DALR_1"/>
    <property type="match status" value="1"/>
</dbReference>
<dbReference type="PANTHER" id="PTHR11956">
    <property type="entry name" value="ARGINYL-TRNA SYNTHETASE"/>
    <property type="match status" value="1"/>
</dbReference>
<dbReference type="PROSITE" id="PS00178">
    <property type="entry name" value="AA_TRNA_LIGASE_I"/>
    <property type="match status" value="1"/>
</dbReference>
<dbReference type="InterPro" id="IPR001278">
    <property type="entry name" value="Arg-tRNA-ligase"/>
</dbReference>
<dbReference type="InterPro" id="IPR001412">
    <property type="entry name" value="aa-tRNA-synth_I_CS"/>
</dbReference>
<evidence type="ECO:0000256" key="7">
    <source>
        <dbReference type="ARBA" id="ARBA00023146"/>
    </source>
</evidence>
<evidence type="ECO:0000313" key="14">
    <source>
        <dbReference type="Proteomes" id="UP001596997"/>
    </source>
</evidence>
<organism evidence="13 14">
    <name type="scientific">Pseudofulvibacter geojedonensis</name>
    <dbReference type="NCBI Taxonomy" id="1123758"/>
    <lineage>
        <taxon>Bacteria</taxon>
        <taxon>Pseudomonadati</taxon>
        <taxon>Bacteroidota</taxon>
        <taxon>Flavobacteriia</taxon>
        <taxon>Flavobacteriales</taxon>
        <taxon>Flavobacteriaceae</taxon>
        <taxon>Pseudofulvibacter</taxon>
    </lineage>
</organism>
<keyword evidence="6 9" id="KW-0648">Protein biosynthesis</keyword>
<comment type="subcellular location">
    <subcellularLocation>
        <location evidence="9">Cytoplasm</location>
    </subcellularLocation>
</comment>
<gene>
    <name evidence="9 13" type="primary">argS</name>
    <name evidence="13" type="ORF">ACFQ1O_13030</name>
</gene>
<dbReference type="InterPro" id="IPR008909">
    <property type="entry name" value="DALR_anticod-bd"/>
</dbReference>
<dbReference type="Pfam" id="PF00750">
    <property type="entry name" value="tRNA-synt_1d"/>
    <property type="match status" value="1"/>
</dbReference>
<keyword evidence="7 9" id="KW-0030">Aminoacyl-tRNA synthetase</keyword>
<evidence type="ECO:0000256" key="3">
    <source>
        <dbReference type="ARBA" id="ARBA00022598"/>
    </source>
</evidence>
<proteinExistence type="inferred from homology"/>
<dbReference type="NCBIfam" id="TIGR00456">
    <property type="entry name" value="argS"/>
    <property type="match status" value="1"/>
</dbReference>
<protein>
    <recommendedName>
        <fullName evidence="9">Arginine--tRNA ligase</fullName>
        <ecNumber evidence="9">6.1.1.19</ecNumber>
    </recommendedName>
    <alternativeName>
        <fullName evidence="9">Arginyl-tRNA synthetase</fullName>
        <shortName evidence="9">ArgRS</shortName>
    </alternativeName>
</protein>
<name>A0ABW3I4W7_9FLAO</name>
<evidence type="ECO:0000259" key="11">
    <source>
        <dbReference type="SMART" id="SM00836"/>
    </source>
</evidence>
<evidence type="ECO:0000256" key="1">
    <source>
        <dbReference type="ARBA" id="ARBA00005594"/>
    </source>
</evidence>
<dbReference type="Proteomes" id="UP001596997">
    <property type="component" value="Unassembled WGS sequence"/>
</dbReference>
<dbReference type="EMBL" id="JBHTJM010000010">
    <property type="protein sequence ID" value="MFD0964933.1"/>
    <property type="molecule type" value="Genomic_DNA"/>
</dbReference>
<dbReference type="InterPro" id="IPR005148">
    <property type="entry name" value="Arg-tRNA-synth_N"/>
</dbReference>
<evidence type="ECO:0000256" key="4">
    <source>
        <dbReference type="ARBA" id="ARBA00022741"/>
    </source>
</evidence>
<dbReference type="PANTHER" id="PTHR11956:SF5">
    <property type="entry name" value="ARGININE--TRNA LIGASE, CYTOPLASMIC"/>
    <property type="match status" value="1"/>
</dbReference>
<evidence type="ECO:0000256" key="2">
    <source>
        <dbReference type="ARBA" id="ARBA00022490"/>
    </source>
</evidence>
<dbReference type="SUPFAM" id="SSF52374">
    <property type="entry name" value="Nucleotidylyl transferase"/>
    <property type="match status" value="1"/>
</dbReference>
<feature type="short sequence motif" description="'HIGH' region" evidence="9">
    <location>
        <begin position="123"/>
        <end position="133"/>
    </location>
</feature>
<accession>A0ABW3I4W7</accession>
<keyword evidence="5 9" id="KW-0067">ATP-binding</keyword>
<keyword evidence="4 9" id="KW-0547">Nucleotide-binding</keyword>
<dbReference type="EC" id="6.1.1.19" evidence="9"/>
<comment type="subunit">
    <text evidence="9">Monomer.</text>
</comment>
<dbReference type="RefSeq" id="WP_377716591.1">
    <property type="nucleotide sequence ID" value="NZ_JBHTJM010000010.1"/>
</dbReference>
<dbReference type="InterPro" id="IPR035684">
    <property type="entry name" value="ArgRS_core"/>
</dbReference>